<protein>
    <submittedName>
        <fullName evidence="2">Uncharacterized protein</fullName>
    </submittedName>
</protein>
<organism evidence="1 2">
    <name type="scientific">Romanomermis culicivorax</name>
    <name type="common">Nematode worm</name>
    <dbReference type="NCBI Taxonomy" id="13658"/>
    <lineage>
        <taxon>Eukaryota</taxon>
        <taxon>Metazoa</taxon>
        <taxon>Ecdysozoa</taxon>
        <taxon>Nematoda</taxon>
        <taxon>Enoplea</taxon>
        <taxon>Dorylaimia</taxon>
        <taxon>Mermithida</taxon>
        <taxon>Mermithoidea</taxon>
        <taxon>Mermithidae</taxon>
        <taxon>Romanomermis</taxon>
    </lineage>
</organism>
<evidence type="ECO:0000313" key="1">
    <source>
        <dbReference type="Proteomes" id="UP000887565"/>
    </source>
</evidence>
<accession>A0A915HPD8</accession>
<name>A0A915HPD8_ROMCU</name>
<dbReference type="Proteomes" id="UP000887565">
    <property type="component" value="Unplaced"/>
</dbReference>
<proteinExistence type="predicted"/>
<evidence type="ECO:0000313" key="2">
    <source>
        <dbReference type="WBParaSite" id="nRc.2.0.1.t03217-RA"/>
    </source>
</evidence>
<sequence length="181" mass="19861">MNIVGVGLEVGLPWMGDVGWVVGLLPSHLLSILPFEPDTIFCVVGAGFVGVTPKASGLHDAKAVSACRWVEMICVLFPNLGLKARALLPAVVPNIGVGDWLKGSPRDRGFEDVHATAAFKRAVKRLRRLWRLHFQIDLVHKDWSFCGSNFGFSCIEDTTGFSYGIGQLLDIRKTFCLFTNC</sequence>
<keyword evidence="1" id="KW-1185">Reference proteome</keyword>
<dbReference type="AlphaFoldDB" id="A0A915HPD8"/>
<dbReference type="WBParaSite" id="nRc.2.0.1.t03217-RA">
    <property type="protein sequence ID" value="nRc.2.0.1.t03217-RA"/>
    <property type="gene ID" value="nRc.2.0.1.g03217"/>
</dbReference>
<reference evidence="2" key="1">
    <citation type="submission" date="2022-11" db="UniProtKB">
        <authorList>
            <consortium name="WormBaseParasite"/>
        </authorList>
    </citation>
    <scope>IDENTIFICATION</scope>
</reference>